<evidence type="ECO:0000259" key="9">
    <source>
        <dbReference type="PROSITE" id="PS50103"/>
    </source>
</evidence>
<keyword evidence="1 7" id="KW-0479">Metal-binding</keyword>
<dbReference type="AlphaFoldDB" id="A0A7I8I8F5"/>
<dbReference type="InterPro" id="IPR000504">
    <property type="entry name" value="RRM_dom"/>
</dbReference>
<name>A0A7I8I8F5_SPIIN</name>
<feature type="zinc finger region" description="C3H1-type" evidence="7">
    <location>
        <begin position="143"/>
        <end position="170"/>
    </location>
</feature>
<dbReference type="InterPro" id="IPR039171">
    <property type="entry name" value="Cwc2/Slt11"/>
</dbReference>
<dbReference type="InterPro" id="IPR012677">
    <property type="entry name" value="Nucleotide-bd_a/b_plait_sf"/>
</dbReference>
<dbReference type="FunFam" id="3.30.70.330:FF:000347">
    <property type="entry name" value="Zinc finger CCCH domain-containing protein 40"/>
    <property type="match status" value="1"/>
</dbReference>
<dbReference type="GO" id="GO:0000974">
    <property type="term" value="C:Prp19 complex"/>
    <property type="evidence" value="ECO:0007669"/>
    <property type="project" value="TreeGrafter"/>
</dbReference>
<dbReference type="InterPro" id="IPR035979">
    <property type="entry name" value="RBD_domain_sf"/>
</dbReference>
<organism evidence="10">
    <name type="scientific">Spirodela intermedia</name>
    <name type="common">Intermediate duckweed</name>
    <dbReference type="NCBI Taxonomy" id="51605"/>
    <lineage>
        <taxon>Eukaryota</taxon>
        <taxon>Viridiplantae</taxon>
        <taxon>Streptophyta</taxon>
        <taxon>Embryophyta</taxon>
        <taxon>Tracheophyta</taxon>
        <taxon>Spermatophyta</taxon>
        <taxon>Magnoliopsida</taxon>
        <taxon>Liliopsida</taxon>
        <taxon>Araceae</taxon>
        <taxon>Lemnoideae</taxon>
        <taxon>Spirodela</taxon>
    </lineage>
</organism>
<keyword evidence="5" id="KW-0238">DNA-binding</keyword>
<keyword evidence="11" id="KW-1185">Reference proteome</keyword>
<evidence type="ECO:0000256" key="2">
    <source>
        <dbReference type="ARBA" id="ARBA00022771"/>
    </source>
</evidence>
<dbReference type="GO" id="GO:0036002">
    <property type="term" value="F:pre-mRNA binding"/>
    <property type="evidence" value="ECO:0007669"/>
    <property type="project" value="TreeGrafter"/>
</dbReference>
<dbReference type="EMBL" id="CACRZD030000001">
    <property type="protein sequence ID" value="CAA6653703.1"/>
    <property type="molecule type" value="Genomic_DNA"/>
</dbReference>
<dbReference type="InterPro" id="IPR036855">
    <property type="entry name" value="Znf_CCCH_sf"/>
</dbReference>
<dbReference type="Pfam" id="PF16131">
    <property type="entry name" value="Torus"/>
    <property type="match status" value="1"/>
</dbReference>
<dbReference type="GO" id="GO:0003677">
    <property type="term" value="F:DNA binding"/>
    <property type="evidence" value="ECO:0007669"/>
    <property type="project" value="UniProtKB-KW"/>
</dbReference>
<dbReference type="Gene3D" id="4.10.1000.10">
    <property type="entry name" value="Zinc finger, CCCH-type"/>
    <property type="match status" value="1"/>
</dbReference>
<accession>A0A7I8I8F5</accession>
<gene>
    <name evidence="10" type="ORF">SI7747_01000293</name>
</gene>
<evidence type="ECO:0000313" key="10">
    <source>
        <dbReference type="EMBL" id="CAA2613888.1"/>
    </source>
</evidence>
<dbReference type="PANTHER" id="PTHR14089">
    <property type="entry name" value="PRE-MRNA-SPLICING FACTOR RBM22"/>
    <property type="match status" value="1"/>
</dbReference>
<dbReference type="PANTHER" id="PTHR14089:SF6">
    <property type="entry name" value="PRE-MRNA-SPLICING FACTOR RBM22"/>
    <property type="match status" value="1"/>
</dbReference>
<dbReference type="InterPro" id="IPR048995">
    <property type="entry name" value="STL11/RBM22-like_N"/>
</dbReference>
<dbReference type="SMART" id="SM00360">
    <property type="entry name" value="RRM"/>
    <property type="match status" value="1"/>
</dbReference>
<evidence type="ECO:0000313" key="11">
    <source>
        <dbReference type="Proteomes" id="UP001189122"/>
    </source>
</evidence>
<evidence type="ECO:0000256" key="1">
    <source>
        <dbReference type="ARBA" id="ARBA00022723"/>
    </source>
</evidence>
<evidence type="ECO:0000259" key="8">
    <source>
        <dbReference type="PROSITE" id="PS50102"/>
    </source>
</evidence>
<feature type="domain" description="C3H1-type" evidence="9">
    <location>
        <begin position="143"/>
        <end position="170"/>
    </location>
</feature>
<reference evidence="10 11" key="1">
    <citation type="submission" date="2019-12" db="EMBL/GenBank/DDBJ databases">
        <authorList>
            <person name="Scholz U."/>
            <person name="Mascher M."/>
            <person name="Fiebig A."/>
        </authorList>
    </citation>
    <scope>NUCLEOTIDE SEQUENCE</scope>
</reference>
<dbReference type="CDD" id="cd12224">
    <property type="entry name" value="RRM_RBM22"/>
    <property type="match status" value="1"/>
</dbReference>
<sequence length="450" mass="49208">MAHRLLRDAQADGWERSDFPIVCESCLGDNPYVRMTRADYDKECKICARPFTSEICQTCSKLKNVCQVCLLDLEYGLPVQVRDTALSINSNDAIPKSDVNREYFAEEHDRRARAGIDYESSFGKARPSDTILKLQRTTPYYKRNRAHVCSFFVRGECTRGAECPYRHEMPVTGELSHQNIKDRYYGVNDPVAMKLLNMAGDMPSLNPPDDESIKTLYVGGLDARVTEQDLKDNFYAHGEIESVRLVPQRACAFVTYTTREGAEKAAEELSNKLIVKGLRLKLMWGKPQAPRAETEEGDAARQQGLLTHGGCSPAAPAAGHARPAAALRYFNIPAPPQSDRAVYPSMDPQRMGAVVPSQEAGDSKAAMDKPLPMRAPDGSAYPYLMAPPPPNLHYGSIPSSTPSIWVHASSPSSFPAPVPLPVDEAAAASGHPPALCAGGSGVVISESDLR</sequence>
<dbReference type="GO" id="GO:0071007">
    <property type="term" value="C:U2-type catalytic step 2 spliceosome"/>
    <property type="evidence" value="ECO:0007669"/>
    <property type="project" value="TreeGrafter"/>
</dbReference>
<keyword evidence="3 7" id="KW-0862">Zinc</keyword>
<evidence type="ECO:0000256" key="7">
    <source>
        <dbReference type="PROSITE-ProRule" id="PRU00723"/>
    </source>
</evidence>
<protein>
    <submittedName>
        <fullName evidence="10">Uncharacterized protein</fullName>
    </submittedName>
</protein>
<dbReference type="GO" id="GO:0017070">
    <property type="term" value="F:U6 snRNA binding"/>
    <property type="evidence" value="ECO:0007669"/>
    <property type="project" value="TreeGrafter"/>
</dbReference>
<dbReference type="Proteomes" id="UP001189122">
    <property type="component" value="Unassembled WGS sequence"/>
</dbReference>
<keyword evidence="2 7" id="KW-0863">Zinc-finger</keyword>
<evidence type="ECO:0000256" key="4">
    <source>
        <dbReference type="ARBA" id="ARBA00022884"/>
    </source>
</evidence>
<dbReference type="Pfam" id="PF21369">
    <property type="entry name" value="STL11_N"/>
    <property type="match status" value="1"/>
</dbReference>
<dbReference type="FunFam" id="4.10.1000.10:FF:000036">
    <property type="entry name" value="Zinc finger CCCH domain-containing protein 4"/>
    <property type="match status" value="1"/>
</dbReference>
<dbReference type="EMBL" id="LR743588">
    <property type="protein sequence ID" value="CAA2613888.1"/>
    <property type="molecule type" value="Genomic_DNA"/>
</dbReference>
<dbReference type="Pfam" id="PF00076">
    <property type="entry name" value="RRM_1"/>
    <property type="match status" value="1"/>
</dbReference>
<dbReference type="PROSITE" id="PS50103">
    <property type="entry name" value="ZF_C3H1"/>
    <property type="match status" value="1"/>
</dbReference>
<dbReference type="InterPro" id="IPR000571">
    <property type="entry name" value="Znf_CCCH"/>
</dbReference>
<evidence type="ECO:0000256" key="6">
    <source>
        <dbReference type="PROSITE-ProRule" id="PRU00176"/>
    </source>
</evidence>
<dbReference type="SUPFAM" id="SSF90229">
    <property type="entry name" value="CCCH zinc finger"/>
    <property type="match status" value="1"/>
</dbReference>
<dbReference type="PROSITE" id="PS50102">
    <property type="entry name" value="RRM"/>
    <property type="match status" value="1"/>
</dbReference>
<dbReference type="SMART" id="SM00356">
    <property type="entry name" value="ZnF_C3H1"/>
    <property type="match status" value="1"/>
</dbReference>
<dbReference type="InterPro" id="IPR032297">
    <property type="entry name" value="Torus"/>
</dbReference>
<dbReference type="GO" id="GO:0008270">
    <property type="term" value="F:zinc ion binding"/>
    <property type="evidence" value="ECO:0007669"/>
    <property type="project" value="UniProtKB-KW"/>
</dbReference>
<dbReference type="Gene3D" id="3.30.70.330">
    <property type="match status" value="1"/>
</dbReference>
<dbReference type="GO" id="GO:0071006">
    <property type="term" value="C:U2-type catalytic step 1 spliceosome"/>
    <property type="evidence" value="ECO:0007669"/>
    <property type="project" value="TreeGrafter"/>
</dbReference>
<evidence type="ECO:0000256" key="5">
    <source>
        <dbReference type="ARBA" id="ARBA00023125"/>
    </source>
</evidence>
<evidence type="ECO:0000256" key="3">
    <source>
        <dbReference type="ARBA" id="ARBA00022833"/>
    </source>
</evidence>
<keyword evidence="4 6" id="KW-0694">RNA-binding</keyword>
<proteinExistence type="predicted"/>
<feature type="domain" description="RRM" evidence="8">
    <location>
        <begin position="214"/>
        <end position="287"/>
    </location>
</feature>
<dbReference type="SUPFAM" id="SSF54928">
    <property type="entry name" value="RNA-binding domain, RBD"/>
    <property type="match status" value="1"/>
</dbReference>